<evidence type="ECO:0000256" key="1">
    <source>
        <dbReference type="SAM" id="Phobius"/>
    </source>
</evidence>
<keyword evidence="3" id="KW-1185">Reference proteome</keyword>
<feature type="transmembrane region" description="Helical" evidence="1">
    <location>
        <begin position="25"/>
        <end position="50"/>
    </location>
</feature>
<gene>
    <name evidence="2" type="ORF">WG929_07475</name>
</gene>
<comment type="caution">
    <text evidence="2">The sequence shown here is derived from an EMBL/GenBank/DDBJ whole genome shotgun (WGS) entry which is preliminary data.</text>
</comment>
<proteinExistence type="predicted"/>
<keyword evidence="1" id="KW-0812">Transmembrane</keyword>
<evidence type="ECO:0000313" key="3">
    <source>
        <dbReference type="Proteomes" id="UP001620597"/>
    </source>
</evidence>
<protein>
    <recommendedName>
        <fullName evidence="4">Cyanoexosortase B system-associated protein</fullName>
    </recommendedName>
</protein>
<keyword evidence="1" id="KW-0472">Membrane</keyword>
<keyword evidence="1" id="KW-1133">Transmembrane helix</keyword>
<dbReference type="RefSeq" id="WP_416205547.1">
    <property type="nucleotide sequence ID" value="NZ_JBBKTX010000007.1"/>
</dbReference>
<dbReference type="EMBL" id="JBBKTX010000007">
    <property type="protein sequence ID" value="MFK4752245.1"/>
    <property type="molecule type" value="Genomic_DNA"/>
</dbReference>
<evidence type="ECO:0008006" key="4">
    <source>
        <dbReference type="Google" id="ProtNLM"/>
    </source>
</evidence>
<sequence>MSDIRPKKRYGIDMNCTREPSLQKYFSCGLVAGVAPVLLVLLPVLGIVWVDRVLAWAAPAVQPELLFEDAEALVVQSIPHELLIWDGITLPLLIPKTEQSRLARWLSVLAEERLVSREESIQMIDESNGRRRIAALWQYRSGPGSDWIDSPDGQRLQYGHPALKRVVSVSPAYWVDDAWYAEVYLEWYVEALSPWARLPLFKQQRLFRRSAESFDKPFARTVYLQFDEDGWHYWRGHLAATGWSAF</sequence>
<name>A0ABW8NHN1_9GAMM</name>
<reference evidence="2 3" key="1">
    <citation type="submission" date="2024-03" db="EMBL/GenBank/DDBJ databases">
        <title>High-quality draft genome sequence of Oceanobacter sp. wDCs-4.</title>
        <authorList>
            <person name="Dong C."/>
        </authorList>
    </citation>
    <scope>NUCLEOTIDE SEQUENCE [LARGE SCALE GENOMIC DNA]</scope>
    <source>
        <strain evidence="3">wDCs-4</strain>
    </source>
</reference>
<organism evidence="2 3">
    <name type="scientific">Oceanobacter antarcticus</name>
    <dbReference type="NCBI Taxonomy" id="3133425"/>
    <lineage>
        <taxon>Bacteria</taxon>
        <taxon>Pseudomonadati</taxon>
        <taxon>Pseudomonadota</taxon>
        <taxon>Gammaproteobacteria</taxon>
        <taxon>Oceanospirillales</taxon>
        <taxon>Oceanospirillaceae</taxon>
        <taxon>Oceanobacter</taxon>
    </lineage>
</organism>
<evidence type="ECO:0000313" key="2">
    <source>
        <dbReference type="EMBL" id="MFK4752245.1"/>
    </source>
</evidence>
<accession>A0ABW8NHN1</accession>
<dbReference type="Proteomes" id="UP001620597">
    <property type="component" value="Unassembled WGS sequence"/>
</dbReference>